<evidence type="ECO:0000256" key="1">
    <source>
        <dbReference type="ARBA" id="ARBA00007749"/>
    </source>
</evidence>
<dbReference type="InterPro" id="IPR001279">
    <property type="entry name" value="Metallo-B-lactamas"/>
</dbReference>
<keyword evidence="4" id="KW-0862">Zinc</keyword>
<evidence type="ECO:0000313" key="8">
    <source>
        <dbReference type="Proteomes" id="UP001183615"/>
    </source>
</evidence>
<dbReference type="RefSeq" id="WP_311615112.1">
    <property type="nucleotide sequence ID" value="NZ_JAVREV010000001.1"/>
</dbReference>
<gene>
    <name evidence="7" type="ORF">RM779_02060</name>
</gene>
<feature type="region of interest" description="Disordered" evidence="5">
    <location>
        <begin position="1"/>
        <end position="22"/>
    </location>
</feature>
<dbReference type="SMART" id="SM00849">
    <property type="entry name" value="Lactamase_B"/>
    <property type="match status" value="1"/>
</dbReference>
<evidence type="ECO:0000256" key="2">
    <source>
        <dbReference type="ARBA" id="ARBA00022723"/>
    </source>
</evidence>
<evidence type="ECO:0000256" key="4">
    <source>
        <dbReference type="ARBA" id="ARBA00022833"/>
    </source>
</evidence>
<protein>
    <submittedName>
        <fullName evidence="7">MBL fold metallo-hydrolase</fullName>
    </submittedName>
</protein>
<dbReference type="Gene3D" id="3.60.15.10">
    <property type="entry name" value="Ribonuclease Z/Hydroxyacylglutathione hydrolase-like"/>
    <property type="match status" value="1"/>
</dbReference>
<accession>A0ABU2RXB3</accession>
<keyword evidence="2" id="KW-0479">Metal-binding</keyword>
<dbReference type="InterPro" id="IPR006311">
    <property type="entry name" value="TAT_signal"/>
</dbReference>
<name>A0ABU2RXB3_9ACTN</name>
<sequence length="329" mass="35107">MTHRPVPSDAATADDSATGSRRRVLRDAARVGVGALAAWAGTSTAHRAAAAERRADPVRIVTRQAGPFEVLALLDAHGPFPGRRQDQFPDARQEDWARAERLDPDAFGPGDTWTLDFRCYAVRRPGGRVTLVDTGVGPVGSPASAWAPVPGHLPAVLELAGIDREDVDSVILTHLHEDHFGWAVDAAGQPMFPNARHVVQRAETAALDEDDSATAYVVEPLRRAGLLHEIDGRVRVLGGGGRGGELTAVPTPGHTAGHQSVLVDGGHQRIVITGDVLVHAVQLAAPPVAYRLESDPAAARRSRQALLAEARRHRALLATSHLNRPFLQS</sequence>
<reference evidence="8" key="1">
    <citation type="submission" date="2023-07" db="EMBL/GenBank/DDBJ databases">
        <title>30 novel species of actinomycetes from the DSMZ collection.</title>
        <authorList>
            <person name="Nouioui I."/>
        </authorList>
    </citation>
    <scope>NUCLEOTIDE SEQUENCE [LARGE SCALE GENOMIC DNA]</scope>
    <source>
        <strain evidence="8">DSM 41886</strain>
    </source>
</reference>
<dbReference type="PANTHER" id="PTHR42978">
    <property type="entry name" value="QUORUM-QUENCHING LACTONASE YTNP-RELATED-RELATED"/>
    <property type="match status" value="1"/>
</dbReference>
<keyword evidence="8" id="KW-1185">Reference proteome</keyword>
<comment type="similarity">
    <text evidence="1">Belongs to the metallo-beta-lactamase superfamily.</text>
</comment>
<dbReference type="Proteomes" id="UP001183615">
    <property type="component" value="Unassembled WGS sequence"/>
</dbReference>
<dbReference type="PANTHER" id="PTHR42978:SF6">
    <property type="entry name" value="QUORUM-QUENCHING LACTONASE YTNP-RELATED"/>
    <property type="match status" value="1"/>
</dbReference>
<evidence type="ECO:0000256" key="5">
    <source>
        <dbReference type="SAM" id="MobiDB-lite"/>
    </source>
</evidence>
<evidence type="ECO:0000313" key="7">
    <source>
        <dbReference type="EMBL" id="MDT0441387.1"/>
    </source>
</evidence>
<organism evidence="7 8">
    <name type="scientific">Streptomyces johnsoniae</name>
    <dbReference type="NCBI Taxonomy" id="3075532"/>
    <lineage>
        <taxon>Bacteria</taxon>
        <taxon>Bacillati</taxon>
        <taxon>Actinomycetota</taxon>
        <taxon>Actinomycetes</taxon>
        <taxon>Kitasatosporales</taxon>
        <taxon>Streptomycetaceae</taxon>
        <taxon>Streptomyces</taxon>
    </lineage>
</organism>
<comment type="caution">
    <text evidence="7">The sequence shown here is derived from an EMBL/GenBank/DDBJ whole genome shotgun (WGS) entry which is preliminary data.</text>
</comment>
<dbReference type="InterPro" id="IPR051013">
    <property type="entry name" value="MBL_superfamily_lactonases"/>
</dbReference>
<dbReference type="Pfam" id="PF00753">
    <property type="entry name" value="Lactamase_B"/>
    <property type="match status" value="1"/>
</dbReference>
<feature type="compositionally biased region" description="Low complexity" evidence="5">
    <location>
        <begin position="8"/>
        <end position="18"/>
    </location>
</feature>
<dbReference type="InterPro" id="IPR036866">
    <property type="entry name" value="RibonucZ/Hydroxyglut_hydro"/>
</dbReference>
<keyword evidence="3" id="KW-0378">Hydrolase</keyword>
<dbReference type="SUPFAM" id="SSF56281">
    <property type="entry name" value="Metallo-hydrolase/oxidoreductase"/>
    <property type="match status" value="1"/>
</dbReference>
<proteinExistence type="inferred from homology"/>
<evidence type="ECO:0000256" key="3">
    <source>
        <dbReference type="ARBA" id="ARBA00022801"/>
    </source>
</evidence>
<dbReference type="PROSITE" id="PS51318">
    <property type="entry name" value="TAT"/>
    <property type="match status" value="1"/>
</dbReference>
<feature type="domain" description="Metallo-beta-lactamase" evidence="6">
    <location>
        <begin position="116"/>
        <end position="321"/>
    </location>
</feature>
<dbReference type="EMBL" id="JAVREV010000001">
    <property type="protein sequence ID" value="MDT0441387.1"/>
    <property type="molecule type" value="Genomic_DNA"/>
</dbReference>
<evidence type="ECO:0000259" key="6">
    <source>
        <dbReference type="SMART" id="SM00849"/>
    </source>
</evidence>